<comment type="caution">
    <text evidence="1">The sequence shown here is derived from an EMBL/GenBank/DDBJ whole genome shotgun (WGS) entry which is preliminary data.</text>
</comment>
<proteinExistence type="predicted"/>
<gene>
    <name evidence="1" type="ORF">DSO57_1019457</name>
</gene>
<dbReference type="EMBL" id="QTSX02002217">
    <property type="protein sequence ID" value="KAJ9077145.1"/>
    <property type="molecule type" value="Genomic_DNA"/>
</dbReference>
<name>A0ACC2TRM4_9FUNG</name>
<dbReference type="Proteomes" id="UP001165960">
    <property type="component" value="Unassembled WGS sequence"/>
</dbReference>
<evidence type="ECO:0000313" key="2">
    <source>
        <dbReference type="Proteomes" id="UP001165960"/>
    </source>
</evidence>
<sequence>MEFALPTEVLISRWYEDSHMLPPLESVCPSGILLMGLNMYLTQLSHVGSFWSPVQVVIPFLHWVTSCGISC</sequence>
<reference evidence="1" key="1">
    <citation type="submission" date="2022-04" db="EMBL/GenBank/DDBJ databases">
        <title>Genome of the entomopathogenic fungus Entomophthora muscae.</title>
        <authorList>
            <person name="Elya C."/>
            <person name="Lovett B.R."/>
            <person name="Lee E."/>
            <person name="Macias A.M."/>
            <person name="Hajek A.E."/>
            <person name="De Bivort B.L."/>
            <person name="Kasson M.T."/>
            <person name="De Fine Licht H.H."/>
            <person name="Stajich J.E."/>
        </authorList>
    </citation>
    <scope>NUCLEOTIDE SEQUENCE</scope>
    <source>
        <strain evidence="1">Berkeley</strain>
    </source>
</reference>
<protein>
    <submittedName>
        <fullName evidence="1">Uncharacterized protein</fullName>
    </submittedName>
</protein>
<accession>A0ACC2TRM4</accession>
<keyword evidence="2" id="KW-1185">Reference proteome</keyword>
<organism evidence="1 2">
    <name type="scientific">Entomophthora muscae</name>
    <dbReference type="NCBI Taxonomy" id="34485"/>
    <lineage>
        <taxon>Eukaryota</taxon>
        <taxon>Fungi</taxon>
        <taxon>Fungi incertae sedis</taxon>
        <taxon>Zoopagomycota</taxon>
        <taxon>Entomophthoromycotina</taxon>
        <taxon>Entomophthoromycetes</taxon>
        <taxon>Entomophthorales</taxon>
        <taxon>Entomophthoraceae</taxon>
        <taxon>Entomophthora</taxon>
    </lineage>
</organism>
<evidence type="ECO:0000313" key="1">
    <source>
        <dbReference type="EMBL" id="KAJ9077145.1"/>
    </source>
</evidence>